<protein>
    <submittedName>
        <fullName evidence="1">Uncharacterized protein</fullName>
    </submittedName>
</protein>
<dbReference type="AlphaFoldDB" id="X0YKU8"/>
<name>X0YKU8_9ZZZZ</name>
<accession>X0YKU8</accession>
<comment type="caution">
    <text evidence="1">The sequence shown here is derived from an EMBL/GenBank/DDBJ whole genome shotgun (WGS) entry which is preliminary data.</text>
</comment>
<feature type="non-terminal residue" evidence="1">
    <location>
        <position position="1"/>
    </location>
</feature>
<gene>
    <name evidence="1" type="ORF">S01H4_16750</name>
</gene>
<dbReference type="EMBL" id="BART01007353">
    <property type="protein sequence ID" value="GAG56660.1"/>
    <property type="molecule type" value="Genomic_DNA"/>
</dbReference>
<proteinExistence type="predicted"/>
<sequence length="37" mass="3899">PSGIEFAQGIDGLKGVIIIQGDKMGLWGEVKICRTPA</sequence>
<reference evidence="1" key="1">
    <citation type="journal article" date="2014" name="Front. Microbiol.">
        <title>High frequency of phylogenetically diverse reductive dehalogenase-homologous genes in deep subseafloor sedimentary metagenomes.</title>
        <authorList>
            <person name="Kawai M."/>
            <person name="Futagami T."/>
            <person name="Toyoda A."/>
            <person name="Takaki Y."/>
            <person name="Nishi S."/>
            <person name="Hori S."/>
            <person name="Arai W."/>
            <person name="Tsubouchi T."/>
            <person name="Morono Y."/>
            <person name="Uchiyama I."/>
            <person name="Ito T."/>
            <person name="Fujiyama A."/>
            <person name="Inagaki F."/>
            <person name="Takami H."/>
        </authorList>
    </citation>
    <scope>NUCLEOTIDE SEQUENCE</scope>
    <source>
        <strain evidence="1">Expedition CK06-06</strain>
    </source>
</reference>
<evidence type="ECO:0000313" key="1">
    <source>
        <dbReference type="EMBL" id="GAG56660.1"/>
    </source>
</evidence>
<organism evidence="1">
    <name type="scientific">marine sediment metagenome</name>
    <dbReference type="NCBI Taxonomy" id="412755"/>
    <lineage>
        <taxon>unclassified sequences</taxon>
        <taxon>metagenomes</taxon>
        <taxon>ecological metagenomes</taxon>
    </lineage>
</organism>